<dbReference type="Gene3D" id="2.30.30.40">
    <property type="entry name" value="SH3 Domains"/>
    <property type="match status" value="2"/>
</dbReference>
<feature type="compositionally biased region" description="Polar residues" evidence="4">
    <location>
        <begin position="293"/>
        <end position="302"/>
    </location>
</feature>
<feature type="region of interest" description="Disordered" evidence="4">
    <location>
        <begin position="384"/>
        <end position="403"/>
    </location>
</feature>
<dbReference type="Pfam" id="PF00018">
    <property type="entry name" value="SH3_1"/>
    <property type="match status" value="1"/>
</dbReference>
<dbReference type="SMART" id="SM00326">
    <property type="entry name" value="SH3"/>
    <property type="match status" value="2"/>
</dbReference>
<feature type="region of interest" description="Disordered" evidence="4">
    <location>
        <begin position="413"/>
        <end position="532"/>
    </location>
</feature>
<name>A0ABR1B2R9_POLSC</name>
<accession>A0ABR1B2R9</accession>
<dbReference type="InterPro" id="IPR050384">
    <property type="entry name" value="Endophilin_SH3RF"/>
</dbReference>
<dbReference type="EMBL" id="JAWJWF010000004">
    <property type="protein sequence ID" value="KAK6633799.1"/>
    <property type="molecule type" value="Genomic_DNA"/>
</dbReference>
<dbReference type="PRINTS" id="PR00452">
    <property type="entry name" value="SH3DOMAIN"/>
</dbReference>
<feature type="region of interest" description="Disordered" evidence="4">
    <location>
        <begin position="553"/>
        <end position="579"/>
    </location>
</feature>
<dbReference type="CDD" id="cd11875">
    <property type="entry name" value="SH3_CD2AP-like_3"/>
    <property type="match status" value="1"/>
</dbReference>
<evidence type="ECO:0000256" key="4">
    <source>
        <dbReference type="SAM" id="MobiDB-lite"/>
    </source>
</evidence>
<feature type="compositionally biased region" description="Polar residues" evidence="4">
    <location>
        <begin position="494"/>
        <end position="529"/>
    </location>
</feature>
<keyword evidence="7" id="KW-1185">Reference proteome</keyword>
<organism evidence="6 7">
    <name type="scientific">Polyplax serrata</name>
    <name type="common">Common mouse louse</name>
    <dbReference type="NCBI Taxonomy" id="468196"/>
    <lineage>
        <taxon>Eukaryota</taxon>
        <taxon>Metazoa</taxon>
        <taxon>Ecdysozoa</taxon>
        <taxon>Arthropoda</taxon>
        <taxon>Hexapoda</taxon>
        <taxon>Insecta</taxon>
        <taxon>Pterygota</taxon>
        <taxon>Neoptera</taxon>
        <taxon>Paraneoptera</taxon>
        <taxon>Psocodea</taxon>
        <taxon>Troctomorpha</taxon>
        <taxon>Phthiraptera</taxon>
        <taxon>Anoplura</taxon>
        <taxon>Polyplacidae</taxon>
        <taxon>Polyplax</taxon>
    </lineage>
</organism>
<gene>
    <name evidence="6" type="ORF">RUM44_004406</name>
</gene>
<feature type="compositionally biased region" description="Polar residues" evidence="4">
    <location>
        <begin position="556"/>
        <end position="575"/>
    </location>
</feature>
<feature type="coiled-coil region" evidence="3">
    <location>
        <begin position="590"/>
        <end position="617"/>
    </location>
</feature>
<feature type="compositionally biased region" description="Basic and acidic residues" evidence="4">
    <location>
        <begin position="259"/>
        <end position="270"/>
    </location>
</feature>
<evidence type="ECO:0000256" key="3">
    <source>
        <dbReference type="SAM" id="Coils"/>
    </source>
</evidence>
<evidence type="ECO:0000313" key="7">
    <source>
        <dbReference type="Proteomes" id="UP001359485"/>
    </source>
</evidence>
<feature type="domain" description="SH3" evidence="5">
    <location>
        <begin position="156"/>
        <end position="217"/>
    </location>
</feature>
<reference evidence="6 7" key="1">
    <citation type="submission" date="2023-09" db="EMBL/GenBank/DDBJ databases">
        <title>Genomes of two closely related lineages of the louse Polyplax serrata with different host specificities.</title>
        <authorList>
            <person name="Martinu J."/>
            <person name="Tarabai H."/>
            <person name="Stefka J."/>
            <person name="Hypsa V."/>
        </authorList>
    </citation>
    <scope>NUCLEOTIDE SEQUENCE [LARGE SCALE GENOMIC DNA]</scope>
    <source>
        <strain evidence="6">98ZLc_SE</strain>
    </source>
</reference>
<dbReference type="PROSITE" id="PS50002">
    <property type="entry name" value="SH3"/>
    <property type="match status" value="2"/>
</dbReference>
<sequence length="635" mass="69443">MAGCHPLDCQCGESYIPFWMPCTALSTSFLQSQGDGSVCQYSLKYVKPPVTLSGSDNEQDLSACGGRRCRVLYSYSPQNDDELQLQVNDEIDFLSEVEDGWWKGKLGNKIGVFPSNFVCELTNDESCPSEGDVSAPLSSPDSGTAVDDAPVLPPKPIKETCRVLFAYDAVNDDELTLKKDDVITIITKEVGDKGWWKGELRGKIGLFPDNFVELIFPPEEILLTQKKKPDRPSKTFEKIDSKIPLISSQGFQKILQESPEARKEQDEKKNNSNGSTNSPNSVKKKTDGKFPDKNSNSFQIKTDPSVAGHRKPSGAEVKSLVTKKPVLPPPPTNKPKPVSGKPSNVKRLSEEISDLFENSGNKTPGSLLKRLSGDVHDLIDGAVGSKIGCLGQSPGGGFKEDFDLDIVERSDMLTHITSSRPRPPGRRLPTKETKESDGNGPVTNGSTETGEKEKKEREWEKNKPPWVNELKLNLRSSKTPPGDKKTPGPGQVKSPVQSPSDAPSSGITHESTTGNVTVKQFSPQPQVSIRCQGPFETGSKVFELSSKFSSVEKTKPMTSVSASKSADTSWTSGAADQSGDDFVQIPRKEYSELKSRVDKLEKLVVELAGQLSEEVEKRKLIEKELSKLTDLVTQV</sequence>
<evidence type="ECO:0000259" key="5">
    <source>
        <dbReference type="PROSITE" id="PS50002"/>
    </source>
</evidence>
<feature type="compositionally biased region" description="Basic and acidic residues" evidence="4">
    <location>
        <begin position="449"/>
        <end position="463"/>
    </location>
</feature>
<comment type="caution">
    <text evidence="6">The sequence shown here is derived from an EMBL/GenBank/DDBJ whole genome shotgun (WGS) entry which is preliminary data.</text>
</comment>
<dbReference type="CDD" id="cd11874">
    <property type="entry name" value="SH3_CD2AP-like_2"/>
    <property type="match status" value="1"/>
</dbReference>
<feature type="region of interest" description="Disordered" evidence="4">
    <location>
        <begin position="257"/>
        <end position="369"/>
    </location>
</feature>
<evidence type="ECO:0000313" key="6">
    <source>
        <dbReference type="EMBL" id="KAK6633799.1"/>
    </source>
</evidence>
<feature type="domain" description="SH3" evidence="5">
    <location>
        <begin position="64"/>
        <end position="123"/>
    </location>
</feature>
<dbReference type="Pfam" id="PF14604">
    <property type="entry name" value="SH3_9"/>
    <property type="match status" value="1"/>
</dbReference>
<evidence type="ECO:0000256" key="1">
    <source>
        <dbReference type="ARBA" id="ARBA00022443"/>
    </source>
</evidence>
<dbReference type="SUPFAM" id="SSF50044">
    <property type="entry name" value="SH3-domain"/>
    <property type="match status" value="2"/>
</dbReference>
<feature type="compositionally biased region" description="Low complexity" evidence="4">
    <location>
        <begin position="271"/>
        <end position="281"/>
    </location>
</feature>
<keyword evidence="3" id="KW-0175">Coiled coil</keyword>
<feature type="region of interest" description="Disordered" evidence="4">
    <location>
        <begin position="129"/>
        <end position="151"/>
    </location>
</feature>
<dbReference type="InterPro" id="IPR001452">
    <property type="entry name" value="SH3_domain"/>
</dbReference>
<dbReference type="PANTHER" id="PTHR14167">
    <property type="entry name" value="SH3 DOMAIN-CONTAINING"/>
    <property type="match status" value="1"/>
</dbReference>
<dbReference type="Proteomes" id="UP001359485">
    <property type="component" value="Unassembled WGS sequence"/>
</dbReference>
<dbReference type="InterPro" id="IPR036028">
    <property type="entry name" value="SH3-like_dom_sf"/>
</dbReference>
<keyword evidence="1 2" id="KW-0728">SH3 domain</keyword>
<evidence type="ECO:0000256" key="2">
    <source>
        <dbReference type="PROSITE-ProRule" id="PRU00192"/>
    </source>
</evidence>
<proteinExistence type="predicted"/>
<dbReference type="PANTHER" id="PTHR14167:SF92">
    <property type="entry name" value="CIN85 AND CD2AP RELATED, ISOFORM J"/>
    <property type="match status" value="1"/>
</dbReference>
<protein>
    <recommendedName>
        <fullName evidence="5">SH3 domain-containing protein</fullName>
    </recommendedName>
</protein>